<proteinExistence type="predicted"/>
<sequence>MDNEWDTIQPSTSDEDDADAVVVTRPSNFNEPPILAPTNHDALPVFPQPPQDNHPQEPPQETPSPPSSYSSSTTPYEIVEGELPQPPEVRNTLLKASLGILSSWVVRIVYGIRSRIGFWSIASVAAFAGLVVYARRRQRWRRLAEKDEIDKLLLFLNQKDEKIKQLLLQIDRMNETISARRRVPVLRVVVDSPLPRFSRIPT</sequence>
<protein>
    <submittedName>
        <fullName evidence="1">Uncharacterized protein</fullName>
    </submittedName>
</protein>
<gene>
    <name evidence="1" type="ORF">L1987_61915</name>
</gene>
<organism evidence="1 2">
    <name type="scientific">Smallanthus sonchifolius</name>
    <dbReference type="NCBI Taxonomy" id="185202"/>
    <lineage>
        <taxon>Eukaryota</taxon>
        <taxon>Viridiplantae</taxon>
        <taxon>Streptophyta</taxon>
        <taxon>Embryophyta</taxon>
        <taxon>Tracheophyta</taxon>
        <taxon>Spermatophyta</taxon>
        <taxon>Magnoliopsida</taxon>
        <taxon>eudicotyledons</taxon>
        <taxon>Gunneridae</taxon>
        <taxon>Pentapetalae</taxon>
        <taxon>asterids</taxon>
        <taxon>campanulids</taxon>
        <taxon>Asterales</taxon>
        <taxon>Asteraceae</taxon>
        <taxon>Asteroideae</taxon>
        <taxon>Heliantheae alliance</taxon>
        <taxon>Millerieae</taxon>
        <taxon>Smallanthus</taxon>
    </lineage>
</organism>
<keyword evidence="2" id="KW-1185">Reference proteome</keyword>
<evidence type="ECO:0000313" key="1">
    <source>
        <dbReference type="EMBL" id="KAI3730739.1"/>
    </source>
</evidence>
<name>A0ACB9C8X7_9ASTR</name>
<dbReference type="Proteomes" id="UP001056120">
    <property type="component" value="Linkage Group LG21"/>
</dbReference>
<reference evidence="2" key="1">
    <citation type="journal article" date="2022" name="Mol. Ecol. Resour.">
        <title>The genomes of chicory, endive, great burdock and yacon provide insights into Asteraceae palaeo-polyploidization history and plant inulin production.</title>
        <authorList>
            <person name="Fan W."/>
            <person name="Wang S."/>
            <person name="Wang H."/>
            <person name="Wang A."/>
            <person name="Jiang F."/>
            <person name="Liu H."/>
            <person name="Zhao H."/>
            <person name="Xu D."/>
            <person name="Zhang Y."/>
        </authorList>
    </citation>
    <scope>NUCLEOTIDE SEQUENCE [LARGE SCALE GENOMIC DNA]</scope>
    <source>
        <strain evidence="2">cv. Yunnan</strain>
    </source>
</reference>
<comment type="caution">
    <text evidence="1">The sequence shown here is derived from an EMBL/GenBank/DDBJ whole genome shotgun (WGS) entry which is preliminary data.</text>
</comment>
<accession>A0ACB9C8X7</accession>
<dbReference type="EMBL" id="CM042038">
    <property type="protein sequence ID" value="KAI3730739.1"/>
    <property type="molecule type" value="Genomic_DNA"/>
</dbReference>
<reference evidence="1 2" key="2">
    <citation type="journal article" date="2022" name="Mol. Ecol. Resour.">
        <title>The genomes of chicory, endive, great burdock and yacon provide insights into Asteraceae paleo-polyploidization history and plant inulin production.</title>
        <authorList>
            <person name="Fan W."/>
            <person name="Wang S."/>
            <person name="Wang H."/>
            <person name="Wang A."/>
            <person name="Jiang F."/>
            <person name="Liu H."/>
            <person name="Zhao H."/>
            <person name="Xu D."/>
            <person name="Zhang Y."/>
        </authorList>
    </citation>
    <scope>NUCLEOTIDE SEQUENCE [LARGE SCALE GENOMIC DNA]</scope>
    <source>
        <strain evidence="2">cv. Yunnan</strain>
        <tissue evidence="1">Leaves</tissue>
    </source>
</reference>
<evidence type="ECO:0000313" key="2">
    <source>
        <dbReference type="Proteomes" id="UP001056120"/>
    </source>
</evidence>